<dbReference type="Gene3D" id="2.40.50.90">
    <property type="match status" value="1"/>
</dbReference>
<dbReference type="GO" id="GO:0003676">
    <property type="term" value="F:nucleic acid binding"/>
    <property type="evidence" value="ECO:0007669"/>
    <property type="project" value="InterPro"/>
</dbReference>
<reference evidence="5 6" key="1">
    <citation type="submission" date="2018-12" db="EMBL/GenBank/DDBJ databases">
        <title>The whole draft genome of Aquabacterium sp. SJQ9.</title>
        <authorList>
            <person name="Sun L."/>
            <person name="Gao X."/>
            <person name="Chen W."/>
            <person name="Huang K."/>
        </authorList>
    </citation>
    <scope>NUCLEOTIDE SEQUENCE [LARGE SCALE GENOMIC DNA]</scope>
    <source>
        <strain evidence="5 6">SJQ9</strain>
    </source>
</reference>
<keyword evidence="3" id="KW-0378">Hydrolase</keyword>
<name>A0A3R8S017_9BURK</name>
<dbReference type="InterPro" id="IPR016071">
    <property type="entry name" value="Staphylococal_nuclease_OB-fold"/>
</dbReference>
<protein>
    <submittedName>
        <fullName evidence="5">Thermonuclease family protein</fullName>
    </submittedName>
</protein>
<proteinExistence type="predicted"/>
<dbReference type="EMBL" id="RSED01000026">
    <property type="protein sequence ID" value="RRS01180.1"/>
    <property type="molecule type" value="Genomic_DNA"/>
</dbReference>
<comment type="caution">
    <text evidence="5">The sequence shown here is derived from an EMBL/GenBank/DDBJ whole genome shotgun (WGS) entry which is preliminary data.</text>
</comment>
<keyword evidence="2" id="KW-0255">Endonuclease</keyword>
<dbReference type="OrthoDB" id="9805504at2"/>
<evidence type="ECO:0000256" key="1">
    <source>
        <dbReference type="ARBA" id="ARBA00022722"/>
    </source>
</evidence>
<dbReference type="SUPFAM" id="SSF50199">
    <property type="entry name" value="Staphylococcal nuclease"/>
    <property type="match status" value="1"/>
</dbReference>
<dbReference type="PROSITE" id="PS50830">
    <property type="entry name" value="TNASE_3"/>
    <property type="match status" value="1"/>
</dbReference>
<dbReference type="Proteomes" id="UP000269265">
    <property type="component" value="Unassembled WGS sequence"/>
</dbReference>
<evidence type="ECO:0000259" key="4">
    <source>
        <dbReference type="PROSITE" id="PS50830"/>
    </source>
</evidence>
<keyword evidence="6" id="KW-1185">Reference proteome</keyword>
<evidence type="ECO:0000313" key="5">
    <source>
        <dbReference type="EMBL" id="RRS01180.1"/>
    </source>
</evidence>
<dbReference type="InterPro" id="IPR002071">
    <property type="entry name" value="Thermonucl_AS"/>
</dbReference>
<evidence type="ECO:0000256" key="2">
    <source>
        <dbReference type="ARBA" id="ARBA00022759"/>
    </source>
</evidence>
<dbReference type="AlphaFoldDB" id="A0A3R8S017"/>
<dbReference type="GO" id="GO:0016787">
    <property type="term" value="F:hydrolase activity"/>
    <property type="evidence" value="ECO:0007669"/>
    <property type="project" value="UniProtKB-KW"/>
</dbReference>
<sequence length="171" mass="19077">MMIRRTVVMAALAALVLPGQGRTWSISLPGEPAEQHATGRVTGVADGDTMYVEIGGKSTRVRLAEIDAPEKAQPFGRRSEQALRDLVAKKVVSLSWRTIDPYGRPVVDVRVGTLNVNAEQVKRGYAWVYRQYSHDRQLIADEQQAKASGLGLWADPHPIPPWDWRKDHKGR</sequence>
<dbReference type="Pfam" id="PF00565">
    <property type="entry name" value="SNase"/>
    <property type="match status" value="1"/>
</dbReference>
<dbReference type="SMART" id="SM00318">
    <property type="entry name" value="SNc"/>
    <property type="match status" value="1"/>
</dbReference>
<dbReference type="PANTHER" id="PTHR12302:SF3">
    <property type="entry name" value="SERINE_THREONINE-PROTEIN KINASE 31"/>
    <property type="match status" value="1"/>
</dbReference>
<evidence type="ECO:0000256" key="3">
    <source>
        <dbReference type="ARBA" id="ARBA00022801"/>
    </source>
</evidence>
<evidence type="ECO:0000313" key="6">
    <source>
        <dbReference type="Proteomes" id="UP000269265"/>
    </source>
</evidence>
<gene>
    <name evidence="5" type="ORF">EIP75_21635</name>
</gene>
<accession>A0A3R8S017</accession>
<organism evidence="5 6">
    <name type="scientific">Aquabacterium soli</name>
    <dbReference type="NCBI Taxonomy" id="2493092"/>
    <lineage>
        <taxon>Bacteria</taxon>
        <taxon>Pseudomonadati</taxon>
        <taxon>Pseudomonadota</taxon>
        <taxon>Betaproteobacteria</taxon>
        <taxon>Burkholderiales</taxon>
        <taxon>Aquabacterium</taxon>
    </lineage>
</organism>
<dbReference type="PANTHER" id="PTHR12302">
    <property type="entry name" value="EBNA2 BINDING PROTEIN P100"/>
    <property type="match status" value="1"/>
</dbReference>
<keyword evidence="1" id="KW-0540">Nuclease</keyword>
<dbReference type="InterPro" id="IPR035437">
    <property type="entry name" value="SNase_OB-fold_sf"/>
</dbReference>
<dbReference type="GO" id="GO:0004519">
    <property type="term" value="F:endonuclease activity"/>
    <property type="evidence" value="ECO:0007669"/>
    <property type="project" value="UniProtKB-KW"/>
</dbReference>
<feature type="domain" description="TNase-like" evidence="4">
    <location>
        <begin position="35"/>
        <end position="155"/>
    </location>
</feature>
<dbReference type="PROSITE" id="PS01123">
    <property type="entry name" value="TNASE_1"/>
    <property type="match status" value="1"/>
</dbReference>